<protein>
    <submittedName>
        <fullName evidence="1">L-ascorbate metabolism protein UlaG (Beta-lactamase superfamily)</fullName>
    </submittedName>
</protein>
<gene>
    <name evidence="1" type="ORF">HNP49_002113</name>
</gene>
<name>A0A7X0EUK7_9PSED</name>
<dbReference type="AlphaFoldDB" id="A0A7X0EUK7"/>
<comment type="caution">
    <text evidence="1">The sequence shown here is derived from an EMBL/GenBank/DDBJ whole genome shotgun (WGS) entry which is preliminary data.</text>
</comment>
<keyword evidence="2" id="KW-1185">Reference proteome</keyword>
<dbReference type="Proteomes" id="UP000557193">
    <property type="component" value="Unassembled WGS sequence"/>
</dbReference>
<dbReference type="RefSeq" id="WP_184683068.1">
    <property type="nucleotide sequence ID" value="NZ_JACHLL010000003.1"/>
</dbReference>
<evidence type="ECO:0000313" key="2">
    <source>
        <dbReference type="Proteomes" id="UP000557193"/>
    </source>
</evidence>
<organism evidence="1 2">
    <name type="scientific">Pseudomonas fluvialis</name>
    <dbReference type="NCBI Taxonomy" id="1793966"/>
    <lineage>
        <taxon>Bacteria</taxon>
        <taxon>Pseudomonadati</taxon>
        <taxon>Pseudomonadota</taxon>
        <taxon>Gammaproteobacteria</taxon>
        <taxon>Pseudomonadales</taxon>
        <taxon>Pseudomonadaceae</taxon>
        <taxon>Pseudomonas</taxon>
    </lineage>
</organism>
<dbReference type="EMBL" id="JACHLL010000003">
    <property type="protein sequence ID" value="MBB6341945.1"/>
    <property type="molecule type" value="Genomic_DNA"/>
</dbReference>
<proteinExistence type="predicted"/>
<sequence>MTMHQSNDETKGLAERIYNLQDLKKAVVSVSRNWEIEEFREIPMGWITVVRSGDTRVKIWSHRCEIEAEEFADGRWSSSKKLNGGWSITDSDLSIVTKVLENALQEQA</sequence>
<reference evidence="1 2" key="1">
    <citation type="submission" date="2020-08" db="EMBL/GenBank/DDBJ databases">
        <title>Functional genomics of gut bacteria from endangered species of beetles.</title>
        <authorList>
            <person name="Carlos-Shanley C."/>
        </authorList>
    </citation>
    <scope>NUCLEOTIDE SEQUENCE [LARGE SCALE GENOMIC DNA]</scope>
    <source>
        <strain evidence="1 2">S00202</strain>
    </source>
</reference>
<accession>A0A7X0EUK7</accession>
<evidence type="ECO:0000313" key="1">
    <source>
        <dbReference type="EMBL" id="MBB6341945.1"/>
    </source>
</evidence>